<feature type="region of interest" description="Disordered" evidence="7">
    <location>
        <begin position="89"/>
        <end position="117"/>
    </location>
</feature>
<feature type="domain" description="Zn(2)-C6 fungal-type" evidence="8">
    <location>
        <begin position="57"/>
        <end position="88"/>
    </location>
</feature>
<evidence type="ECO:0000259" key="8">
    <source>
        <dbReference type="PROSITE" id="PS50048"/>
    </source>
</evidence>
<dbReference type="CDD" id="cd00067">
    <property type="entry name" value="GAL4"/>
    <property type="match status" value="1"/>
</dbReference>
<dbReference type="PROSITE" id="PS50048">
    <property type="entry name" value="ZN2_CY6_FUNGAL_2"/>
    <property type="match status" value="1"/>
</dbReference>
<evidence type="ECO:0000256" key="4">
    <source>
        <dbReference type="ARBA" id="ARBA00023125"/>
    </source>
</evidence>
<accession>A0ABR1JUN2</accession>
<evidence type="ECO:0000256" key="7">
    <source>
        <dbReference type="SAM" id="MobiDB-lite"/>
    </source>
</evidence>
<dbReference type="SMART" id="SM00066">
    <property type="entry name" value="GAL4"/>
    <property type="match status" value="1"/>
</dbReference>
<feature type="compositionally biased region" description="Polar residues" evidence="7">
    <location>
        <begin position="218"/>
        <end position="234"/>
    </location>
</feature>
<keyword evidence="3" id="KW-0805">Transcription regulation</keyword>
<proteinExistence type="predicted"/>
<gene>
    <name evidence="9" type="ORF">VKT23_003977</name>
</gene>
<evidence type="ECO:0000256" key="1">
    <source>
        <dbReference type="ARBA" id="ARBA00022723"/>
    </source>
</evidence>
<dbReference type="EMBL" id="JBANRG010000004">
    <property type="protein sequence ID" value="KAK7466913.1"/>
    <property type="molecule type" value="Genomic_DNA"/>
</dbReference>
<evidence type="ECO:0000256" key="5">
    <source>
        <dbReference type="ARBA" id="ARBA00023163"/>
    </source>
</evidence>
<sequence>MPTSGSHVPDGDNPPDSASHPSMQSVTDSGMPMHMFPLPTASTSNTSRSKRKQVKNACTNCQKACKKCDECRPCLRCVKYGHPDQCVDSQRKERKKGVKRGKYKRRDGKGNSVETIDGPFVSGVPLATSGQSPSANSPLPGETYTNPMFCTDYYPIQEAASSAHSGDNHQYASHQMQGNEQRLYSTVAPYPPMLQYPPPQLPYLSHTRPEALIHTSQPTQFYSSPPYAKTSTAGPQERTVDFNNTPAYR</sequence>
<keyword evidence="6" id="KW-0539">Nucleus</keyword>
<keyword evidence="5" id="KW-0804">Transcription</keyword>
<feature type="region of interest" description="Disordered" evidence="7">
    <location>
        <begin position="1"/>
        <end position="50"/>
    </location>
</feature>
<evidence type="ECO:0000313" key="10">
    <source>
        <dbReference type="Proteomes" id="UP001498398"/>
    </source>
</evidence>
<evidence type="ECO:0000313" key="9">
    <source>
        <dbReference type="EMBL" id="KAK7466913.1"/>
    </source>
</evidence>
<evidence type="ECO:0000256" key="6">
    <source>
        <dbReference type="ARBA" id="ARBA00023242"/>
    </source>
</evidence>
<keyword evidence="1" id="KW-0479">Metal-binding</keyword>
<evidence type="ECO:0000256" key="3">
    <source>
        <dbReference type="ARBA" id="ARBA00023015"/>
    </source>
</evidence>
<dbReference type="Proteomes" id="UP001498398">
    <property type="component" value="Unassembled WGS sequence"/>
</dbReference>
<feature type="compositionally biased region" description="Basic residues" evidence="7">
    <location>
        <begin position="92"/>
        <end position="107"/>
    </location>
</feature>
<dbReference type="InterPro" id="IPR001138">
    <property type="entry name" value="Zn2Cys6_DnaBD"/>
</dbReference>
<dbReference type="PANTHER" id="PTHR47659:SF7">
    <property type="entry name" value="FUNGAL TRANSCRIPTIONAL REGULATORY PROTEIN, N-TERMINAL DOMAIN-CONTAINING PROTEIN"/>
    <property type="match status" value="1"/>
</dbReference>
<dbReference type="PANTHER" id="PTHR47659">
    <property type="entry name" value="ZN(II)2CYS6 TRANSCRIPTION FACTOR (EUROFUNG)-RELATED"/>
    <property type="match status" value="1"/>
</dbReference>
<keyword evidence="4" id="KW-0238">DNA-binding</keyword>
<dbReference type="InterPro" id="IPR050335">
    <property type="entry name" value="ERT1_acuK_gluconeogen_tf"/>
</dbReference>
<keyword evidence="10" id="KW-1185">Reference proteome</keyword>
<reference evidence="9 10" key="1">
    <citation type="submission" date="2024-01" db="EMBL/GenBank/DDBJ databases">
        <title>A draft genome for the cacao thread blight pathogen Marasmiellus scandens.</title>
        <authorList>
            <person name="Baruah I.K."/>
            <person name="Leung J."/>
            <person name="Bukari Y."/>
            <person name="Amoako-Attah I."/>
            <person name="Meinhardt L.W."/>
            <person name="Bailey B.A."/>
            <person name="Cohen S.P."/>
        </authorList>
    </citation>
    <scope>NUCLEOTIDE SEQUENCE [LARGE SCALE GENOMIC DNA]</scope>
    <source>
        <strain evidence="9 10">GH-19</strain>
    </source>
</reference>
<evidence type="ECO:0000256" key="2">
    <source>
        <dbReference type="ARBA" id="ARBA00022833"/>
    </source>
</evidence>
<comment type="caution">
    <text evidence="9">The sequence shown here is derived from an EMBL/GenBank/DDBJ whole genome shotgun (WGS) entry which is preliminary data.</text>
</comment>
<organism evidence="9 10">
    <name type="scientific">Marasmiellus scandens</name>
    <dbReference type="NCBI Taxonomy" id="2682957"/>
    <lineage>
        <taxon>Eukaryota</taxon>
        <taxon>Fungi</taxon>
        <taxon>Dikarya</taxon>
        <taxon>Basidiomycota</taxon>
        <taxon>Agaricomycotina</taxon>
        <taxon>Agaricomycetes</taxon>
        <taxon>Agaricomycetidae</taxon>
        <taxon>Agaricales</taxon>
        <taxon>Marasmiineae</taxon>
        <taxon>Omphalotaceae</taxon>
        <taxon>Marasmiellus</taxon>
    </lineage>
</organism>
<feature type="region of interest" description="Disordered" evidence="7">
    <location>
        <begin position="218"/>
        <end position="249"/>
    </location>
</feature>
<protein>
    <recommendedName>
        <fullName evidence="8">Zn(2)-C6 fungal-type domain-containing protein</fullName>
    </recommendedName>
</protein>
<name>A0ABR1JUN2_9AGAR</name>
<keyword evidence="2" id="KW-0862">Zinc</keyword>
<feature type="compositionally biased region" description="Polar residues" evidence="7">
    <location>
        <begin position="19"/>
        <end position="28"/>
    </location>
</feature>